<protein>
    <recommendedName>
        <fullName evidence="1">DUF4397 domain-containing protein</fullName>
    </recommendedName>
</protein>
<reference evidence="3" key="1">
    <citation type="submission" date="2015-08" db="EMBL/GenBank/DDBJ databases">
        <title>Genome sequence of the strict anaerobe Clostridium homopropionicum LuHBu1 (DSM 5847T).</title>
        <authorList>
            <person name="Poehlein A."/>
            <person name="Beck M."/>
            <person name="Schiel-Bengelsdorf B."/>
            <person name="Bengelsdorf F.R."/>
            <person name="Daniel R."/>
            <person name="Duerre P."/>
        </authorList>
    </citation>
    <scope>NUCLEOTIDE SEQUENCE [LARGE SCALE GENOMIC DNA]</scope>
    <source>
        <strain evidence="3">DSM 5847</strain>
    </source>
</reference>
<dbReference type="InterPro" id="IPR025510">
    <property type="entry name" value="DUF4397"/>
</dbReference>
<proteinExistence type="predicted"/>
<dbReference type="Proteomes" id="UP000037043">
    <property type="component" value="Unassembled WGS sequence"/>
</dbReference>
<name>A0A0L6ZEI0_9CLOT</name>
<evidence type="ECO:0000259" key="1">
    <source>
        <dbReference type="Pfam" id="PF14344"/>
    </source>
</evidence>
<dbReference type="STRING" id="36844.SAMN04488501_105161"/>
<evidence type="ECO:0000313" key="2">
    <source>
        <dbReference type="EMBL" id="KOA21394.1"/>
    </source>
</evidence>
<gene>
    <name evidence="2" type="ORF">CLHOM_00650</name>
</gene>
<feature type="domain" description="DUF4397" evidence="1">
    <location>
        <begin position="13"/>
        <end position="124"/>
    </location>
</feature>
<dbReference type="EMBL" id="LHUR01000005">
    <property type="protein sequence ID" value="KOA21394.1"/>
    <property type="molecule type" value="Genomic_DNA"/>
</dbReference>
<dbReference type="RefSeq" id="WP_052219678.1">
    <property type="nucleotide sequence ID" value="NZ_LHUR01000005.1"/>
</dbReference>
<accession>A0A0L6ZEI0</accession>
<dbReference type="Pfam" id="PF14344">
    <property type="entry name" value="DUF4397"/>
    <property type="match status" value="1"/>
</dbReference>
<sequence>MFFCPFFRTPEKSFVRILHASPDAPPVDVYLNDKIIARNLSYKQFTPYISVAPGLYNLRIYPAGRITNPLINTNYNFKPDTILTLAAGGGLSNISLFSYEEPKLPSIPGSSYVRFIHLSPNTPTSNLTDQMGKVIARNISFGGSSNYTPLASGTYTFQVSPTGTNSIILNVPNVIIKPGRFYSVYLVGFPNERAPLQVLLPLDGNSYIEF</sequence>
<organism evidence="2 3">
    <name type="scientific">Clostridium homopropionicum DSM 5847</name>
    <dbReference type="NCBI Taxonomy" id="1121318"/>
    <lineage>
        <taxon>Bacteria</taxon>
        <taxon>Bacillati</taxon>
        <taxon>Bacillota</taxon>
        <taxon>Clostridia</taxon>
        <taxon>Eubacteriales</taxon>
        <taxon>Clostridiaceae</taxon>
        <taxon>Clostridium</taxon>
    </lineage>
</organism>
<comment type="caution">
    <text evidence="2">The sequence shown here is derived from an EMBL/GenBank/DDBJ whole genome shotgun (WGS) entry which is preliminary data.</text>
</comment>
<dbReference type="PATRIC" id="fig|1121318.3.peg.64"/>
<evidence type="ECO:0000313" key="3">
    <source>
        <dbReference type="Proteomes" id="UP000037043"/>
    </source>
</evidence>
<dbReference type="AlphaFoldDB" id="A0A0L6ZEI0"/>
<keyword evidence="3" id="KW-1185">Reference proteome</keyword>